<dbReference type="SUPFAM" id="SSF52091">
    <property type="entry name" value="SpoIIaa-like"/>
    <property type="match status" value="1"/>
</dbReference>
<evidence type="ECO:0000313" key="3">
    <source>
        <dbReference type="Proteomes" id="UP000053024"/>
    </source>
</evidence>
<evidence type="ECO:0000313" key="2">
    <source>
        <dbReference type="EMBL" id="KUN89497.1"/>
    </source>
</evidence>
<gene>
    <name evidence="2" type="ORF">AQJ66_04875</name>
</gene>
<evidence type="ECO:0000259" key="1">
    <source>
        <dbReference type="PROSITE" id="PS50801"/>
    </source>
</evidence>
<proteinExistence type="predicted"/>
<dbReference type="EMBL" id="LMWX01000007">
    <property type="protein sequence ID" value="KUN89497.1"/>
    <property type="molecule type" value="Genomic_DNA"/>
</dbReference>
<comment type="caution">
    <text evidence="2">The sequence shown here is derived from an EMBL/GenBank/DDBJ whole genome shotgun (WGS) entry which is preliminary data.</text>
</comment>
<feature type="domain" description="STAS" evidence="1">
    <location>
        <begin position="33"/>
        <end position="138"/>
    </location>
</feature>
<sequence>MEQGQLSSARVRPAGPAPLHLRAVRERRPGGGGITVLKARGTVDASNAAEFSESLAGHLAEADRAGEAAVLDMAELYLASAVAVRSLDRATGGLALAGRCLPIVQPRPHVREALRLAGLPGVRAHATLASAVHSLEAQAQAGAGQGPGAGPAGG</sequence>
<dbReference type="AlphaFoldDB" id="A0A101TBW8"/>
<dbReference type="Pfam" id="PF01740">
    <property type="entry name" value="STAS"/>
    <property type="match status" value="1"/>
</dbReference>
<dbReference type="InterPro" id="IPR002645">
    <property type="entry name" value="STAS_dom"/>
</dbReference>
<reference evidence="2 3" key="1">
    <citation type="submission" date="2015-10" db="EMBL/GenBank/DDBJ databases">
        <title>Draft genome sequence of Streptomyces bungoensis DSM 41781, type strain for the species Streptomyces bungoensis.</title>
        <authorList>
            <person name="Ruckert C."/>
            <person name="Winkler A."/>
            <person name="Kalinowski J."/>
            <person name="Kampfer P."/>
            <person name="Glaeser S."/>
        </authorList>
    </citation>
    <scope>NUCLEOTIDE SEQUENCE [LARGE SCALE GENOMIC DNA]</scope>
    <source>
        <strain evidence="2 3">DSM 41781</strain>
    </source>
</reference>
<keyword evidence="3" id="KW-1185">Reference proteome</keyword>
<dbReference type="Proteomes" id="UP000053024">
    <property type="component" value="Unassembled WGS sequence"/>
</dbReference>
<dbReference type="CDD" id="cd07043">
    <property type="entry name" value="STAS_anti-anti-sigma_factors"/>
    <property type="match status" value="1"/>
</dbReference>
<name>A0A101TBW8_9ACTN</name>
<accession>A0A101TBW8</accession>
<protein>
    <recommendedName>
        <fullName evidence="1">STAS domain-containing protein</fullName>
    </recommendedName>
</protein>
<dbReference type="InterPro" id="IPR036513">
    <property type="entry name" value="STAS_dom_sf"/>
</dbReference>
<dbReference type="RefSeq" id="WP_061917089.1">
    <property type="nucleotide sequence ID" value="NZ_JBEYBH010000005.1"/>
</dbReference>
<dbReference type="Gene3D" id="3.30.750.24">
    <property type="entry name" value="STAS domain"/>
    <property type="match status" value="1"/>
</dbReference>
<dbReference type="PROSITE" id="PS50801">
    <property type="entry name" value="STAS"/>
    <property type="match status" value="1"/>
</dbReference>
<organism evidence="2 3">
    <name type="scientific">Streptomyces bungoensis</name>
    <dbReference type="NCBI Taxonomy" id="285568"/>
    <lineage>
        <taxon>Bacteria</taxon>
        <taxon>Bacillati</taxon>
        <taxon>Actinomycetota</taxon>
        <taxon>Actinomycetes</taxon>
        <taxon>Kitasatosporales</taxon>
        <taxon>Streptomycetaceae</taxon>
        <taxon>Streptomyces</taxon>
    </lineage>
</organism>
<dbReference type="OrthoDB" id="4216119at2"/>